<proteinExistence type="predicted"/>
<keyword evidence="9" id="KW-1185">Reference proteome</keyword>
<evidence type="ECO:0000313" key="8">
    <source>
        <dbReference type="EMBL" id="AZU62945.1"/>
    </source>
</evidence>
<dbReference type="InterPro" id="IPR045121">
    <property type="entry name" value="CoAse"/>
</dbReference>
<dbReference type="Gene3D" id="3.90.79.10">
    <property type="entry name" value="Nucleoside Triphosphate Pyrophosphohydrolase"/>
    <property type="match status" value="1"/>
</dbReference>
<dbReference type="GO" id="GO:0046872">
    <property type="term" value="F:metal ion binding"/>
    <property type="evidence" value="ECO:0007669"/>
    <property type="project" value="UniProtKB-KW"/>
</dbReference>
<dbReference type="InterPro" id="IPR015797">
    <property type="entry name" value="NUDIX_hydrolase-like_dom_sf"/>
</dbReference>
<evidence type="ECO:0000313" key="9">
    <source>
        <dbReference type="Proteomes" id="UP000282892"/>
    </source>
</evidence>
<dbReference type="PANTHER" id="PTHR12992">
    <property type="entry name" value="NUDIX HYDROLASE"/>
    <property type="match status" value="1"/>
</dbReference>
<dbReference type="RefSeq" id="WP_066384306.1">
    <property type="nucleotide sequence ID" value="NZ_CP022572.1"/>
</dbReference>
<evidence type="ECO:0000256" key="2">
    <source>
        <dbReference type="ARBA" id="ARBA00001946"/>
    </source>
</evidence>
<dbReference type="PANTHER" id="PTHR12992:SF11">
    <property type="entry name" value="MITOCHONDRIAL COENZYME A DIPHOSPHATASE NUDT8"/>
    <property type="match status" value="1"/>
</dbReference>
<dbReference type="STRING" id="1193713.GCA_001636315_00385"/>
<keyword evidence="6" id="KW-0464">Manganese</keyword>
<gene>
    <name evidence="8" type="ORF">CHR53_17755</name>
</gene>
<feature type="domain" description="Nudix hydrolase" evidence="7">
    <location>
        <begin position="23"/>
        <end position="158"/>
    </location>
</feature>
<dbReference type="CDD" id="cd03426">
    <property type="entry name" value="NUDIX_CoAse_Nudt7"/>
    <property type="match status" value="1"/>
</dbReference>
<comment type="cofactor">
    <cofactor evidence="1">
        <name>Mn(2+)</name>
        <dbReference type="ChEBI" id="CHEBI:29035"/>
    </cofactor>
</comment>
<evidence type="ECO:0000259" key="7">
    <source>
        <dbReference type="PROSITE" id="PS51462"/>
    </source>
</evidence>
<dbReference type="Pfam" id="PF00293">
    <property type="entry name" value="NUDIX"/>
    <property type="match status" value="1"/>
</dbReference>
<dbReference type="Proteomes" id="UP000282892">
    <property type="component" value="Chromosome"/>
</dbReference>
<dbReference type="OrthoDB" id="9802805at2"/>
<evidence type="ECO:0000256" key="5">
    <source>
        <dbReference type="ARBA" id="ARBA00022842"/>
    </source>
</evidence>
<keyword evidence="5" id="KW-0460">Magnesium</keyword>
<organism evidence="8 9">
    <name type="scientific">Neobacillus mesonae</name>
    <dbReference type="NCBI Taxonomy" id="1193713"/>
    <lineage>
        <taxon>Bacteria</taxon>
        <taxon>Bacillati</taxon>
        <taxon>Bacillota</taxon>
        <taxon>Bacilli</taxon>
        <taxon>Bacillales</taxon>
        <taxon>Bacillaceae</taxon>
        <taxon>Neobacillus</taxon>
    </lineage>
</organism>
<evidence type="ECO:0000256" key="1">
    <source>
        <dbReference type="ARBA" id="ARBA00001936"/>
    </source>
</evidence>
<keyword evidence="4" id="KW-0378">Hydrolase</keyword>
<dbReference type="PROSITE" id="PS51462">
    <property type="entry name" value="NUDIX"/>
    <property type="match status" value="1"/>
</dbReference>
<protein>
    <submittedName>
        <fullName evidence="8">Coenzyme A pyrophosphatase</fullName>
    </submittedName>
</protein>
<evidence type="ECO:0000256" key="3">
    <source>
        <dbReference type="ARBA" id="ARBA00022723"/>
    </source>
</evidence>
<dbReference type="AlphaFoldDB" id="A0A3T0I0S8"/>
<accession>A0A3T0I0S8</accession>
<dbReference type="KEGG" id="nmk:CHR53_17755"/>
<evidence type="ECO:0000256" key="6">
    <source>
        <dbReference type="ARBA" id="ARBA00023211"/>
    </source>
</evidence>
<reference evidence="8 9" key="1">
    <citation type="submission" date="2017-07" db="EMBL/GenBank/DDBJ databases">
        <title>The complete genome sequence of Bacillus mesonae strain H20-5, an efficient strain improving plant abiotic stress resistance.</title>
        <authorList>
            <person name="Kim S.Y."/>
            <person name="Song H."/>
            <person name="Sang M.K."/>
            <person name="Weon H.-Y."/>
            <person name="Song J."/>
        </authorList>
    </citation>
    <scope>NUCLEOTIDE SEQUENCE [LARGE SCALE GENOMIC DNA]</scope>
    <source>
        <strain evidence="8 9">H20-5</strain>
    </source>
</reference>
<name>A0A3T0I0S8_9BACI</name>
<dbReference type="GO" id="GO:0010945">
    <property type="term" value="F:coenzyme A diphosphatase activity"/>
    <property type="evidence" value="ECO:0007669"/>
    <property type="project" value="InterPro"/>
</dbReference>
<dbReference type="EMBL" id="CP022572">
    <property type="protein sequence ID" value="AZU62945.1"/>
    <property type="molecule type" value="Genomic_DNA"/>
</dbReference>
<keyword evidence="3" id="KW-0479">Metal-binding</keyword>
<dbReference type="SUPFAM" id="SSF55811">
    <property type="entry name" value="Nudix"/>
    <property type="match status" value="1"/>
</dbReference>
<evidence type="ECO:0000256" key="4">
    <source>
        <dbReference type="ARBA" id="ARBA00022801"/>
    </source>
</evidence>
<sequence length="207" mass="24023">MELEAIMSKLKQHTPTILGSREYSKYAVMVPLIQKDDGIHVLFEVRSLQLRRQPGEICFPGGRIDPEDRDEKAAAIRETKEELGIDERDISEVYPLDFMVSPFGMLIYPFAGFISEQEKIKINPLEVGEVFTVPLEFFMNNKPEIHHVEFKVIPQQNFPYDLVVGGKNYKWRTRGIEEYFYIYEDKAIWGMTARILAHFVELVSGTM</sequence>
<comment type="cofactor">
    <cofactor evidence="2">
        <name>Mg(2+)</name>
        <dbReference type="ChEBI" id="CHEBI:18420"/>
    </cofactor>
</comment>
<dbReference type="InterPro" id="IPR000086">
    <property type="entry name" value="NUDIX_hydrolase_dom"/>
</dbReference>